<feature type="compositionally biased region" description="Polar residues" evidence="1">
    <location>
        <begin position="1"/>
        <end position="15"/>
    </location>
</feature>
<dbReference type="Proteomes" id="UP000053331">
    <property type="component" value="Unassembled WGS sequence"/>
</dbReference>
<name>A0A081EXN4_9EURY</name>
<gene>
    <name evidence="2" type="ORF">FK85_02965</name>
</gene>
<keyword evidence="3" id="KW-1185">Reference proteome</keyword>
<evidence type="ECO:0000313" key="3">
    <source>
        <dbReference type="Proteomes" id="UP000053331"/>
    </source>
</evidence>
<feature type="region of interest" description="Disordered" evidence="1">
    <location>
        <begin position="1"/>
        <end position="39"/>
    </location>
</feature>
<dbReference type="InterPro" id="IPR036388">
    <property type="entry name" value="WH-like_DNA-bd_sf"/>
</dbReference>
<reference evidence="2 3" key="1">
    <citation type="journal article" date="2015" name="Genome Announc.">
        <title>Draft genome sequence of a Halorubrum H3 strain isolated from the burlinskoye salt lake (Altai Krai, Russia).</title>
        <authorList>
            <person name="Rozanov A.S."/>
            <person name="Bryanskaya A.V."/>
            <person name="Malup T.K."/>
            <person name="Kotenko A.V."/>
            <person name="Peltek S.E."/>
        </authorList>
    </citation>
    <scope>NUCLEOTIDE SEQUENCE [LARGE SCALE GENOMIC DNA]</scope>
    <source>
        <strain evidence="2 3">H3</strain>
    </source>
</reference>
<accession>A0A081EXN4</accession>
<protein>
    <submittedName>
        <fullName evidence="2">MarR family transcriptional regulator</fullName>
    </submittedName>
</protein>
<comment type="caution">
    <text evidence="2">The sequence shown here is derived from an EMBL/GenBank/DDBJ whole genome shotgun (WGS) entry which is preliminary data.</text>
</comment>
<evidence type="ECO:0000256" key="1">
    <source>
        <dbReference type="SAM" id="MobiDB-lite"/>
    </source>
</evidence>
<proteinExistence type="predicted"/>
<sequence length="159" mass="18090">MVGNQLTYMTNSPDRTSIPDGGSLRRRDDSNESDNGFDLDVELPEDSLFDLDDYLKMYEVASKPKQYLILEALAENNQLSTSELSMVLGEEDNALHYPLRTLKDVALIKNRRDPNTGTEETYSYYELTELGRIVLTEGIREGVQILARQEASLEDKYSK</sequence>
<dbReference type="InterPro" id="IPR036390">
    <property type="entry name" value="WH_DNA-bd_sf"/>
</dbReference>
<dbReference type="Gene3D" id="1.10.10.10">
    <property type="entry name" value="Winged helix-like DNA-binding domain superfamily/Winged helix DNA-binding domain"/>
    <property type="match status" value="1"/>
</dbReference>
<evidence type="ECO:0000313" key="2">
    <source>
        <dbReference type="EMBL" id="KDS92172.1"/>
    </source>
</evidence>
<dbReference type="SUPFAM" id="SSF46785">
    <property type="entry name" value="Winged helix' DNA-binding domain"/>
    <property type="match status" value="1"/>
</dbReference>
<organism evidence="2 3">
    <name type="scientific">Halorubrum saccharovorum</name>
    <dbReference type="NCBI Taxonomy" id="2248"/>
    <lineage>
        <taxon>Archaea</taxon>
        <taxon>Methanobacteriati</taxon>
        <taxon>Methanobacteriota</taxon>
        <taxon>Stenosarchaea group</taxon>
        <taxon>Halobacteria</taxon>
        <taxon>Halobacteriales</taxon>
        <taxon>Haloferacaceae</taxon>
        <taxon>Halorubrum</taxon>
    </lineage>
</organism>
<dbReference type="AlphaFoldDB" id="A0A081EXN4"/>
<dbReference type="OrthoDB" id="323507at2157"/>
<dbReference type="EMBL" id="JNFH02000001">
    <property type="protein sequence ID" value="KDS92172.1"/>
    <property type="molecule type" value="Genomic_DNA"/>
</dbReference>